<dbReference type="AlphaFoldDB" id="A0A2N8KTF3"/>
<organism evidence="1 2">
    <name type="scientific">Kinneretia aquatilis</name>
    <dbReference type="NCBI Taxonomy" id="2070761"/>
    <lineage>
        <taxon>Bacteria</taxon>
        <taxon>Pseudomonadati</taxon>
        <taxon>Pseudomonadota</taxon>
        <taxon>Betaproteobacteria</taxon>
        <taxon>Burkholderiales</taxon>
        <taxon>Sphaerotilaceae</taxon>
        <taxon>Roseateles</taxon>
    </lineage>
</organism>
<evidence type="ECO:0000313" key="2">
    <source>
        <dbReference type="Proteomes" id="UP000235916"/>
    </source>
</evidence>
<dbReference type="EMBL" id="POSP01000003">
    <property type="protein sequence ID" value="PND36748.1"/>
    <property type="molecule type" value="Genomic_DNA"/>
</dbReference>
<proteinExistence type="predicted"/>
<dbReference type="Proteomes" id="UP000235916">
    <property type="component" value="Unassembled WGS sequence"/>
</dbReference>
<gene>
    <name evidence="1" type="ORF">C1O66_03775</name>
</gene>
<dbReference type="RefSeq" id="WP_102766671.1">
    <property type="nucleotide sequence ID" value="NZ_POSP01000003.1"/>
</dbReference>
<comment type="caution">
    <text evidence="1">The sequence shown here is derived from an EMBL/GenBank/DDBJ whole genome shotgun (WGS) entry which is preliminary data.</text>
</comment>
<dbReference type="OrthoDB" id="8885382at2"/>
<evidence type="ECO:0000313" key="1">
    <source>
        <dbReference type="EMBL" id="PND36748.1"/>
    </source>
</evidence>
<sequence>MQAQLSSEAQGTVAWHDFVPRLAAHLAAQWPAMEALLAERYHTFVQLAVEQARKLGLRQPASVGRYVNLCFVWGPSFQERPEYAWAAQHLSDASERPALAEWASLHQLLQRSLTELRGMAGAKVDAASLRAADARLLDAIEAWAAEPRAGLARVAAAPPLPRVACDLEAVELRVLPAGVAEGGERPAPVAQDYHWQAGGWQRLPRLELAPLRIDSQHPLPALISVLAPVAGQGEPCRLQLRARSHASCNGDHHPALIVTGPQDRQRWQGHETRALNWPMVARAPSSQASGPGCLVAEESSPEYYKLELQVCGLRDQGEALGSLHGLIQAWPAAQWWVEIQRPRLAMDQRELITHSHQAQRQSLSRCRVERDGEAQDAQALQAQLDQGLDAACAQALCRLAEAWAQVPALQQPKLEGSLGLLRGSAAFSWGWRLGAEGLAASAWMGLQAQLQLEACLADLEFSAELQLGDARSRLSLRCAGRAELRAQLNRSHAGEPLPALMAQTVSRWRLPLSLSLDPLASETGALLQPVSAPQAALLGELGLRPNSKVGSGWEWYAKLQLEAVSLELLTQDPLMGPCQQTLQLLPALPLLDWSMA</sequence>
<keyword evidence="2" id="KW-1185">Reference proteome</keyword>
<protein>
    <submittedName>
        <fullName evidence="1">Uncharacterized protein</fullName>
    </submittedName>
</protein>
<reference evidence="1 2" key="1">
    <citation type="submission" date="2018-01" db="EMBL/GenBank/DDBJ databases">
        <title>Draft genome sequence of Paucibacter aquatile CR182 isolated from freshwater of the Nakdong River.</title>
        <authorList>
            <person name="Choi A."/>
            <person name="Chung E.J."/>
        </authorList>
    </citation>
    <scope>NUCLEOTIDE SEQUENCE [LARGE SCALE GENOMIC DNA]</scope>
    <source>
        <strain evidence="1 2">CR182</strain>
    </source>
</reference>
<name>A0A2N8KTF3_9BURK</name>
<accession>A0A2N8KTF3</accession>